<reference evidence="1 2" key="1">
    <citation type="journal article" date="2023" name="G3 (Bethesda)">
        <title>A chromosome-length genome assembly and annotation of blackberry (Rubus argutus, cv. 'Hillquist').</title>
        <authorList>
            <person name="Bruna T."/>
            <person name="Aryal R."/>
            <person name="Dudchenko O."/>
            <person name="Sargent D.J."/>
            <person name="Mead D."/>
            <person name="Buti M."/>
            <person name="Cavallini A."/>
            <person name="Hytonen T."/>
            <person name="Andres J."/>
            <person name="Pham M."/>
            <person name="Weisz D."/>
            <person name="Mascagni F."/>
            <person name="Usai G."/>
            <person name="Natali L."/>
            <person name="Bassil N."/>
            <person name="Fernandez G.E."/>
            <person name="Lomsadze A."/>
            <person name="Armour M."/>
            <person name="Olukolu B."/>
            <person name="Poorten T."/>
            <person name="Britton C."/>
            <person name="Davik J."/>
            <person name="Ashrafi H."/>
            <person name="Aiden E.L."/>
            <person name="Borodovsky M."/>
            <person name="Worthington M."/>
        </authorList>
    </citation>
    <scope>NUCLEOTIDE SEQUENCE [LARGE SCALE GENOMIC DNA]</scope>
    <source>
        <strain evidence="1">PI 553951</strain>
    </source>
</reference>
<accession>A0AAW1Y5M7</accession>
<dbReference type="InterPro" id="IPR001611">
    <property type="entry name" value="Leu-rich_rpt"/>
</dbReference>
<protein>
    <submittedName>
        <fullName evidence="1">Uncharacterized protein</fullName>
    </submittedName>
</protein>
<name>A0AAW1Y5M7_RUBAR</name>
<organism evidence="1 2">
    <name type="scientific">Rubus argutus</name>
    <name type="common">Southern blackberry</name>
    <dbReference type="NCBI Taxonomy" id="59490"/>
    <lineage>
        <taxon>Eukaryota</taxon>
        <taxon>Viridiplantae</taxon>
        <taxon>Streptophyta</taxon>
        <taxon>Embryophyta</taxon>
        <taxon>Tracheophyta</taxon>
        <taxon>Spermatophyta</taxon>
        <taxon>Magnoliopsida</taxon>
        <taxon>eudicotyledons</taxon>
        <taxon>Gunneridae</taxon>
        <taxon>Pentapetalae</taxon>
        <taxon>rosids</taxon>
        <taxon>fabids</taxon>
        <taxon>Rosales</taxon>
        <taxon>Rosaceae</taxon>
        <taxon>Rosoideae</taxon>
        <taxon>Rosoideae incertae sedis</taxon>
        <taxon>Rubus</taxon>
    </lineage>
</organism>
<dbReference type="PANTHER" id="PTHR45752:SF195">
    <property type="entry name" value="LEUCINE-RICH REPEAT (LRR) FAMILY PROTEIN-RELATED"/>
    <property type="match status" value="1"/>
</dbReference>
<dbReference type="InterPro" id="IPR050715">
    <property type="entry name" value="LRR-SigEffector_domain"/>
</dbReference>
<proteinExistence type="predicted"/>
<dbReference type="Gene3D" id="3.80.10.10">
    <property type="entry name" value="Ribonuclease Inhibitor"/>
    <property type="match status" value="1"/>
</dbReference>
<evidence type="ECO:0000313" key="1">
    <source>
        <dbReference type="EMBL" id="KAK9944031.1"/>
    </source>
</evidence>
<keyword evidence="2" id="KW-1185">Reference proteome</keyword>
<dbReference type="Pfam" id="PF00560">
    <property type="entry name" value="LRR_1"/>
    <property type="match status" value="1"/>
</dbReference>
<dbReference type="Proteomes" id="UP001457282">
    <property type="component" value="Unassembled WGS sequence"/>
</dbReference>
<comment type="caution">
    <text evidence="1">The sequence shown here is derived from an EMBL/GenBank/DDBJ whole genome shotgun (WGS) entry which is preliminary data.</text>
</comment>
<gene>
    <name evidence="1" type="ORF">M0R45_009615</name>
</gene>
<dbReference type="AlphaFoldDB" id="A0AAW1Y5M7"/>
<dbReference type="InterPro" id="IPR032675">
    <property type="entry name" value="LRR_dom_sf"/>
</dbReference>
<dbReference type="SUPFAM" id="SSF52058">
    <property type="entry name" value="L domain-like"/>
    <property type="match status" value="1"/>
</dbReference>
<dbReference type="PROSITE" id="PS51450">
    <property type="entry name" value="LRR"/>
    <property type="match status" value="1"/>
</dbReference>
<sequence length="174" mass="19435">MFGCSKLEKLLDNVVEMECLEQLWISQTAIRELPFLLHMKNLKTLDFSGSRVIRKHDVGFGRLLGRKSLEPVPLVLPSLRALCSLVALNLSDHNLCEGDIPDDIGCLSSLQQLNLSGNNFVTLPTSIQCLSMLWTLDLKRCERLEQLPDLPSNGQLRVCVDNCASLKMLSEPSN</sequence>
<dbReference type="PANTHER" id="PTHR45752">
    <property type="entry name" value="LEUCINE-RICH REPEAT-CONTAINING"/>
    <property type="match status" value="1"/>
</dbReference>
<evidence type="ECO:0000313" key="2">
    <source>
        <dbReference type="Proteomes" id="UP001457282"/>
    </source>
</evidence>
<dbReference type="EMBL" id="JBEDUW010000002">
    <property type="protein sequence ID" value="KAK9944031.1"/>
    <property type="molecule type" value="Genomic_DNA"/>
</dbReference>